<keyword evidence="2" id="KW-1185">Reference proteome</keyword>
<dbReference type="Proteomes" id="UP000250043">
    <property type="component" value="Unassembled WGS sequence"/>
</dbReference>
<accession>A0A8E2DK63</accession>
<dbReference type="EMBL" id="KV722411">
    <property type="protein sequence ID" value="OCH90117.1"/>
    <property type="molecule type" value="Genomic_DNA"/>
</dbReference>
<sequence length="72" mass="8119">MTSPGRQMMQIFVLSIASAKKEPTCSGSLRLTRMNDILLIDEVRHPNYPRDHPIVILAFRASDAVQYCNLTS</sequence>
<gene>
    <name evidence="1" type="ORF">OBBRIDRAFT_793578</name>
</gene>
<organism evidence="1 2">
    <name type="scientific">Obba rivulosa</name>
    <dbReference type="NCBI Taxonomy" id="1052685"/>
    <lineage>
        <taxon>Eukaryota</taxon>
        <taxon>Fungi</taxon>
        <taxon>Dikarya</taxon>
        <taxon>Basidiomycota</taxon>
        <taxon>Agaricomycotina</taxon>
        <taxon>Agaricomycetes</taxon>
        <taxon>Polyporales</taxon>
        <taxon>Gelatoporiaceae</taxon>
        <taxon>Obba</taxon>
    </lineage>
</organism>
<name>A0A8E2DK63_9APHY</name>
<reference evidence="1 2" key="1">
    <citation type="submission" date="2016-07" db="EMBL/GenBank/DDBJ databases">
        <title>Draft genome of the white-rot fungus Obba rivulosa 3A-2.</title>
        <authorList>
            <consortium name="DOE Joint Genome Institute"/>
            <person name="Miettinen O."/>
            <person name="Riley R."/>
            <person name="Acob R."/>
            <person name="Barry K."/>
            <person name="Cullen D."/>
            <person name="De Vries R."/>
            <person name="Hainaut M."/>
            <person name="Hatakka A."/>
            <person name="Henrissat B."/>
            <person name="Hilden K."/>
            <person name="Kuo R."/>
            <person name="Labutti K."/>
            <person name="Lipzen A."/>
            <person name="Makela M.R."/>
            <person name="Sandor L."/>
            <person name="Spatafora J.W."/>
            <person name="Grigoriev I.V."/>
            <person name="Hibbett D.S."/>
        </authorList>
    </citation>
    <scope>NUCLEOTIDE SEQUENCE [LARGE SCALE GENOMIC DNA]</scope>
    <source>
        <strain evidence="1 2">3A-2</strain>
    </source>
</reference>
<evidence type="ECO:0000313" key="1">
    <source>
        <dbReference type="EMBL" id="OCH90117.1"/>
    </source>
</evidence>
<proteinExistence type="predicted"/>
<evidence type="ECO:0000313" key="2">
    <source>
        <dbReference type="Proteomes" id="UP000250043"/>
    </source>
</evidence>
<protein>
    <submittedName>
        <fullName evidence="1">Uncharacterized protein</fullName>
    </submittedName>
</protein>
<dbReference type="AlphaFoldDB" id="A0A8E2DK63"/>